<dbReference type="Pfam" id="PF02452">
    <property type="entry name" value="PemK_toxin"/>
    <property type="match status" value="1"/>
</dbReference>
<dbReference type="EC" id="3.1.-.-" evidence="4"/>
<dbReference type="Gene3D" id="2.30.30.110">
    <property type="match status" value="1"/>
</dbReference>
<dbReference type="Proteomes" id="UP001215216">
    <property type="component" value="Chromosome"/>
</dbReference>
<keyword evidence="4" id="KW-0378">Hydrolase</keyword>
<keyword evidence="5" id="KW-1185">Reference proteome</keyword>
<feature type="compositionally biased region" description="Low complexity" evidence="3">
    <location>
        <begin position="42"/>
        <end position="53"/>
    </location>
</feature>
<gene>
    <name evidence="4" type="ORF">P7079_03465</name>
</gene>
<dbReference type="RefSeq" id="WP_278013440.1">
    <property type="nucleotide sequence ID" value="NZ_CP121208.1"/>
</dbReference>
<dbReference type="InterPro" id="IPR003477">
    <property type="entry name" value="PemK-like"/>
</dbReference>
<organism evidence="4 5">
    <name type="scientific">Arcanobacterium canis</name>
    <dbReference type="NCBI Taxonomy" id="999183"/>
    <lineage>
        <taxon>Bacteria</taxon>
        <taxon>Bacillati</taxon>
        <taxon>Actinomycetota</taxon>
        <taxon>Actinomycetes</taxon>
        <taxon>Actinomycetales</taxon>
        <taxon>Actinomycetaceae</taxon>
        <taxon>Arcanobacterium</taxon>
    </lineage>
</organism>
<evidence type="ECO:0000313" key="4">
    <source>
        <dbReference type="EMBL" id="WFM84045.1"/>
    </source>
</evidence>
<evidence type="ECO:0000256" key="2">
    <source>
        <dbReference type="ARBA" id="ARBA00022649"/>
    </source>
</evidence>
<dbReference type="SUPFAM" id="SSF50118">
    <property type="entry name" value="Cell growth inhibitor/plasmid maintenance toxic component"/>
    <property type="match status" value="1"/>
</dbReference>
<feature type="region of interest" description="Disordered" evidence="3">
    <location>
        <begin position="25"/>
        <end position="75"/>
    </location>
</feature>
<evidence type="ECO:0000313" key="5">
    <source>
        <dbReference type="Proteomes" id="UP001215216"/>
    </source>
</evidence>
<feature type="compositionally biased region" description="Basic and acidic residues" evidence="3">
    <location>
        <begin position="25"/>
        <end position="34"/>
    </location>
</feature>
<dbReference type="GO" id="GO:0016787">
    <property type="term" value="F:hydrolase activity"/>
    <property type="evidence" value="ECO:0007669"/>
    <property type="project" value="UniProtKB-KW"/>
</dbReference>
<evidence type="ECO:0000256" key="1">
    <source>
        <dbReference type="ARBA" id="ARBA00007521"/>
    </source>
</evidence>
<dbReference type="InterPro" id="IPR011067">
    <property type="entry name" value="Plasmid_toxin/cell-grow_inhib"/>
</dbReference>
<name>A0ABY8G1G8_9ACTO</name>
<evidence type="ECO:0000256" key="3">
    <source>
        <dbReference type="SAM" id="MobiDB-lite"/>
    </source>
</evidence>
<sequence length="217" mass="24321">MAFMNILSSVLRRVGRSIIRTAARDAERRLTHDHPRPKRGRPTSASSTAPRTSGKVTTRPIWGDGTAHTRAQFPGPNNAARVYDVTMLGLPTFSYAPVHDDAPDPGEVVWTWIPYEENDGRGKDRPVLVVAQEGHHVFVAQLTSKDHDLDAAQEARWGRHWMDIGTGNWDPEGRPSEVRLDRLLVVHENAVRREGGQLQRDIFDEVIARLRSVSGDK</sequence>
<proteinExistence type="inferred from homology"/>
<accession>A0ABY8G1G8</accession>
<comment type="similarity">
    <text evidence="1">Belongs to the PemK/MazF family.</text>
</comment>
<keyword evidence="2" id="KW-1277">Toxin-antitoxin system</keyword>
<protein>
    <submittedName>
        <fullName evidence="4">Type II toxin-antitoxin system PemK/MazF family toxin</fullName>
        <ecNumber evidence="4">3.1.-.-</ecNumber>
    </submittedName>
</protein>
<dbReference type="EMBL" id="CP121208">
    <property type="protein sequence ID" value="WFM84045.1"/>
    <property type="molecule type" value="Genomic_DNA"/>
</dbReference>
<reference evidence="4 5" key="1">
    <citation type="submission" date="2023-03" db="EMBL/GenBank/DDBJ databases">
        <title>Complete genome of Arcanobacterium canis strain DSM 25104 isolated in 2010 from a canine otitis externa in Germany.</title>
        <authorList>
            <person name="Borowiak M."/>
            <person name="Kreitlow A."/>
            <person name="Malorny B."/>
            <person name="Laemmler C."/>
            <person name="Prenger-Berninghoff E."/>
            <person name="Ploetz M."/>
            <person name="Abdulmawjood A."/>
        </authorList>
    </citation>
    <scope>NUCLEOTIDE SEQUENCE [LARGE SCALE GENOMIC DNA]</scope>
    <source>
        <strain evidence="4 5">DSM 25104</strain>
    </source>
</reference>